<gene>
    <name evidence="1" type="ORF">K443DRAFT_674813</name>
</gene>
<reference evidence="1 2" key="1">
    <citation type="submission" date="2014-04" db="EMBL/GenBank/DDBJ databases">
        <authorList>
            <consortium name="DOE Joint Genome Institute"/>
            <person name="Kuo A."/>
            <person name="Kohler A."/>
            <person name="Nagy L.G."/>
            <person name="Floudas D."/>
            <person name="Copeland A."/>
            <person name="Barry K.W."/>
            <person name="Cichocki N."/>
            <person name="Veneault-Fourrey C."/>
            <person name="LaButti K."/>
            <person name="Lindquist E.A."/>
            <person name="Lipzen A."/>
            <person name="Lundell T."/>
            <person name="Morin E."/>
            <person name="Murat C."/>
            <person name="Sun H."/>
            <person name="Tunlid A."/>
            <person name="Henrissat B."/>
            <person name="Grigoriev I.V."/>
            <person name="Hibbett D.S."/>
            <person name="Martin F."/>
            <person name="Nordberg H.P."/>
            <person name="Cantor M.N."/>
            <person name="Hua S.X."/>
        </authorList>
    </citation>
    <scope>NUCLEOTIDE SEQUENCE [LARGE SCALE GENOMIC DNA]</scope>
    <source>
        <strain evidence="1 2">LaAM-08-1</strain>
    </source>
</reference>
<evidence type="ECO:0000313" key="2">
    <source>
        <dbReference type="Proteomes" id="UP000054477"/>
    </source>
</evidence>
<dbReference type="Proteomes" id="UP000054477">
    <property type="component" value="Unassembled WGS sequence"/>
</dbReference>
<accession>A0A0C9XL26</accession>
<organism evidence="1 2">
    <name type="scientific">Laccaria amethystina LaAM-08-1</name>
    <dbReference type="NCBI Taxonomy" id="1095629"/>
    <lineage>
        <taxon>Eukaryota</taxon>
        <taxon>Fungi</taxon>
        <taxon>Dikarya</taxon>
        <taxon>Basidiomycota</taxon>
        <taxon>Agaricomycotina</taxon>
        <taxon>Agaricomycetes</taxon>
        <taxon>Agaricomycetidae</taxon>
        <taxon>Agaricales</taxon>
        <taxon>Agaricineae</taxon>
        <taxon>Hydnangiaceae</taxon>
        <taxon>Laccaria</taxon>
    </lineage>
</organism>
<keyword evidence="2" id="KW-1185">Reference proteome</keyword>
<feature type="non-terminal residue" evidence="1">
    <location>
        <position position="78"/>
    </location>
</feature>
<proteinExistence type="predicted"/>
<reference evidence="2" key="2">
    <citation type="submission" date="2015-01" db="EMBL/GenBank/DDBJ databases">
        <title>Evolutionary Origins and Diversification of the Mycorrhizal Mutualists.</title>
        <authorList>
            <consortium name="DOE Joint Genome Institute"/>
            <consortium name="Mycorrhizal Genomics Consortium"/>
            <person name="Kohler A."/>
            <person name="Kuo A."/>
            <person name="Nagy L.G."/>
            <person name="Floudas D."/>
            <person name="Copeland A."/>
            <person name="Barry K.W."/>
            <person name="Cichocki N."/>
            <person name="Veneault-Fourrey C."/>
            <person name="LaButti K."/>
            <person name="Lindquist E.A."/>
            <person name="Lipzen A."/>
            <person name="Lundell T."/>
            <person name="Morin E."/>
            <person name="Murat C."/>
            <person name="Riley R."/>
            <person name="Ohm R."/>
            <person name="Sun H."/>
            <person name="Tunlid A."/>
            <person name="Henrissat B."/>
            <person name="Grigoriev I.V."/>
            <person name="Hibbett D.S."/>
            <person name="Martin F."/>
        </authorList>
    </citation>
    <scope>NUCLEOTIDE SEQUENCE [LARGE SCALE GENOMIC DNA]</scope>
    <source>
        <strain evidence="2">LaAM-08-1</strain>
    </source>
</reference>
<dbReference type="HOGENOM" id="CLU_2628553_0_0_1"/>
<name>A0A0C9XL26_9AGAR</name>
<evidence type="ECO:0000313" key="1">
    <source>
        <dbReference type="EMBL" id="KIK05746.1"/>
    </source>
</evidence>
<dbReference type="EMBL" id="KN838557">
    <property type="protein sequence ID" value="KIK05746.1"/>
    <property type="molecule type" value="Genomic_DNA"/>
</dbReference>
<sequence>MYSCTRCRKADLDDVCVDVEGNDPVSSFECECRFTPRNAPSAWMSELCSSKALVTLRTRFSLFGFARADSCSVVEPEP</sequence>
<dbReference type="AlphaFoldDB" id="A0A0C9XL26"/>
<protein>
    <submittedName>
        <fullName evidence="1">Uncharacterized protein</fullName>
    </submittedName>
</protein>